<evidence type="ECO:0000313" key="5">
    <source>
        <dbReference type="EnsemblMetazoa" id="AMAM009352-PA"/>
    </source>
</evidence>
<dbReference type="GO" id="GO:0030688">
    <property type="term" value="C:preribosome, small subunit precursor"/>
    <property type="evidence" value="ECO:0007669"/>
    <property type="project" value="InterPro"/>
</dbReference>
<evidence type="ECO:0000256" key="2">
    <source>
        <dbReference type="ARBA" id="ARBA00011022"/>
    </source>
</evidence>
<dbReference type="AlphaFoldDB" id="A0A182SLV3"/>
<dbReference type="GO" id="GO:0005730">
    <property type="term" value="C:nucleolus"/>
    <property type="evidence" value="ECO:0007669"/>
    <property type="project" value="UniProtKB-SubCell"/>
</dbReference>
<name>A0A182SLV3_9DIPT</name>
<dbReference type="InterPro" id="IPR028160">
    <property type="entry name" value="Slx9-like"/>
</dbReference>
<feature type="region of interest" description="Disordered" evidence="4">
    <location>
        <begin position="1"/>
        <end position="91"/>
    </location>
</feature>
<proteinExistence type="inferred from homology"/>
<feature type="compositionally biased region" description="Polar residues" evidence="4">
    <location>
        <begin position="34"/>
        <end position="46"/>
    </location>
</feature>
<dbReference type="Proteomes" id="UP000075901">
    <property type="component" value="Unassembled WGS sequence"/>
</dbReference>
<feature type="compositionally biased region" description="Basic residues" evidence="4">
    <location>
        <begin position="1"/>
        <end position="10"/>
    </location>
</feature>
<evidence type="ECO:0000256" key="1">
    <source>
        <dbReference type="ARBA" id="ARBA00004604"/>
    </source>
</evidence>
<comment type="similarity">
    <text evidence="2">Belongs to the SLX9 family.</text>
</comment>
<evidence type="ECO:0000256" key="3">
    <source>
        <dbReference type="ARBA" id="ARBA00023242"/>
    </source>
</evidence>
<organism evidence="5 6">
    <name type="scientific">Anopheles maculatus</name>
    <dbReference type="NCBI Taxonomy" id="74869"/>
    <lineage>
        <taxon>Eukaryota</taxon>
        <taxon>Metazoa</taxon>
        <taxon>Ecdysozoa</taxon>
        <taxon>Arthropoda</taxon>
        <taxon>Hexapoda</taxon>
        <taxon>Insecta</taxon>
        <taxon>Pterygota</taxon>
        <taxon>Neoptera</taxon>
        <taxon>Endopterygota</taxon>
        <taxon>Diptera</taxon>
        <taxon>Nematocera</taxon>
        <taxon>Culicoidea</taxon>
        <taxon>Culicidae</taxon>
        <taxon>Anophelinae</taxon>
        <taxon>Anopheles</taxon>
        <taxon>Anopheles maculatus group</taxon>
    </lineage>
</organism>
<reference evidence="6" key="1">
    <citation type="submission" date="2013-09" db="EMBL/GenBank/DDBJ databases">
        <title>The Genome Sequence of Anopheles maculatus species B.</title>
        <authorList>
            <consortium name="The Broad Institute Genomics Platform"/>
            <person name="Neafsey D.E."/>
            <person name="Besansky N."/>
            <person name="Howell P."/>
            <person name="Walton C."/>
            <person name="Young S.K."/>
            <person name="Zeng Q."/>
            <person name="Gargeya S."/>
            <person name="Fitzgerald M."/>
            <person name="Haas B."/>
            <person name="Abouelleil A."/>
            <person name="Allen A.W."/>
            <person name="Alvarado L."/>
            <person name="Arachchi H.M."/>
            <person name="Berlin A.M."/>
            <person name="Chapman S.B."/>
            <person name="Gainer-Dewar J."/>
            <person name="Goldberg J."/>
            <person name="Griggs A."/>
            <person name="Gujja S."/>
            <person name="Hansen M."/>
            <person name="Howarth C."/>
            <person name="Imamovic A."/>
            <person name="Ireland A."/>
            <person name="Larimer J."/>
            <person name="McCowan C."/>
            <person name="Murphy C."/>
            <person name="Pearson M."/>
            <person name="Poon T.W."/>
            <person name="Priest M."/>
            <person name="Roberts A."/>
            <person name="Saif S."/>
            <person name="Shea T."/>
            <person name="Sisk P."/>
            <person name="Sykes S."/>
            <person name="Wortman J."/>
            <person name="Nusbaum C."/>
            <person name="Birren B."/>
        </authorList>
    </citation>
    <scope>NUCLEOTIDE SEQUENCE [LARGE SCALE GENOMIC DNA]</scope>
    <source>
        <strain evidence="6">maculatus3</strain>
    </source>
</reference>
<feature type="compositionally biased region" description="Basic and acidic residues" evidence="4">
    <location>
        <begin position="70"/>
        <end position="80"/>
    </location>
</feature>
<protein>
    <submittedName>
        <fullName evidence="5">Uncharacterized protein</fullName>
    </submittedName>
</protein>
<dbReference type="PANTHER" id="PTHR31109">
    <property type="entry name" value="PROTEIN FAM207A"/>
    <property type="match status" value="1"/>
</dbReference>
<dbReference type="PANTHER" id="PTHR31109:SF2">
    <property type="entry name" value="RIBOSOME BIOGENESIS PROTEIN SLX9 HOMOLOG"/>
    <property type="match status" value="1"/>
</dbReference>
<comment type="subcellular location">
    <subcellularLocation>
        <location evidence="1">Nucleus</location>
        <location evidence="1">Nucleolus</location>
    </subcellularLocation>
</comment>
<evidence type="ECO:0000313" key="6">
    <source>
        <dbReference type="Proteomes" id="UP000075901"/>
    </source>
</evidence>
<evidence type="ECO:0000256" key="4">
    <source>
        <dbReference type="SAM" id="MobiDB-lite"/>
    </source>
</evidence>
<keyword evidence="3" id="KW-0539">Nucleus</keyword>
<accession>A0A182SLV3</accession>
<dbReference type="Pfam" id="PF15341">
    <property type="entry name" value="SLX9"/>
    <property type="match status" value="1"/>
</dbReference>
<dbReference type="EnsemblMetazoa" id="AMAM009352-RA">
    <property type="protein sequence ID" value="AMAM009352-PA"/>
    <property type="gene ID" value="AMAM009352"/>
</dbReference>
<dbReference type="GO" id="GO:0000462">
    <property type="term" value="P:maturation of SSU-rRNA from tricistronic rRNA transcript (SSU-rRNA, 5.8S rRNA, LSU-rRNA)"/>
    <property type="evidence" value="ECO:0007669"/>
    <property type="project" value="InterPro"/>
</dbReference>
<feature type="region of interest" description="Disordered" evidence="4">
    <location>
        <begin position="169"/>
        <end position="198"/>
    </location>
</feature>
<feature type="compositionally biased region" description="Basic and acidic residues" evidence="4">
    <location>
        <begin position="49"/>
        <end position="59"/>
    </location>
</feature>
<keyword evidence="6" id="KW-1185">Reference proteome</keyword>
<dbReference type="VEuPathDB" id="VectorBase:AMAM009352"/>
<reference evidence="5" key="2">
    <citation type="submission" date="2020-05" db="UniProtKB">
        <authorList>
            <consortium name="EnsemblMetazoa"/>
        </authorList>
    </citation>
    <scope>IDENTIFICATION</scope>
    <source>
        <strain evidence="5">maculatus3</strain>
    </source>
</reference>
<dbReference type="GO" id="GO:0030686">
    <property type="term" value="C:90S preribosome"/>
    <property type="evidence" value="ECO:0007669"/>
    <property type="project" value="InterPro"/>
</dbReference>
<sequence length="242" mass="27750">MGKLNKKLPKPKLPPKPTDNGNKVKGPFPIYRSTPVQLNGPETTSFKIIESKPKKKDVSAPKSGPPLADKPLKKTDKLPVDEETEDEGGVKTKKLRKLTISRLSKKEKKQFRKEEMLKKVQLTKQAFKQDKERKKREQTAITGDLKPLLDALPSLESLFEVKSAAALKTGVPKYDKKAEPKTKKQRQAERRNKNKREFMKRCRTMKRVLNDKAFKQDPKKMVAAHIKNVRKEQVERLMKSVS</sequence>
<feature type="compositionally biased region" description="Basic and acidic residues" evidence="4">
    <location>
        <begin position="173"/>
        <end position="198"/>
    </location>
</feature>